<dbReference type="EMBL" id="FWXB01000001">
    <property type="protein sequence ID" value="SMC10310.1"/>
    <property type="molecule type" value="Genomic_DNA"/>
</dbReference>
<evidence type="ECO:0000313" key="6">
    <source>
        <dbReference type="EMBL" id="SMC10310.1"/>
    </source>
</evidence>
<keyword evidence="3" id="KW-0238">DNA-binding</keyword>
<dbReference type="InterPro" id="IPR050176">
    <property type="entry name" value="LTTR"/>
</dbReference>
<dbReference type="Pfam" id="PF00126">
    <property type="entry name" value="HTH_1"/>
    <property type="match status" value="1"/>
</dbReference>
<dbReference type="GO" id="GO:0003677">
    <property type="term" value="F:DNA binding"/>
    <property type="evidence" value="ECO:0007669"/>
    <property type="project" value="UniProtKB-KW"/>
</dbReference>
<dbReference type="Pfam" id="PF03466">
    <property type="entry name" value="LysR_substrate"/>
    <property type="match status" value="1"/>
</dbReference>
<dbReference type="SUPFAM" id="SSF53850">
    <property type="entry name" value="Periplasmic binding protein-like II"/>
    <property type="match status" value="1"/>
</dbReference>
<dbReference type="InterPro" id="IPR036390">
    <property type="entry name" value="WH_DNA-bd_sf"/>
</dbReference>
<accession>A0A1X7BL72</accession>
<keyword evidence="7" id="KW-1185">Reference proteome</keyword>
<evidence type="ECO:0000256" key="4">
    <source>
        <dbReference type="ARBA" id="ARBA00023163"/>
    </source>
</evidence>
<evidence type="ECO:0000313" key="7">
    <source>
        <dbReference type="Proteomes" id="UP000193224"/>
    </source>
</evidence>
<dbReference type="InterPro" id="IPR005119">
    <property type="entry name" value="LysR_subst-bd"/>
</dbReference>
<evidence type="ECO:0000256" key="2">
    <source>
        <dbReference type="ARBA" id="ARBA00023015"/>
    </source>
</evidence>
<dbReference type="InterPro" id="IPR000847">
    <property type="entry name" value="LysR_HTH_N"/>
</dbReference>
<keyword evidence="4" id="KW-0804">Transcription</keyword>
<comment type="similarity">
    <text evidence="1">Belongs to the LysR transcriptional regulatory family.</text>
</comment>
<name>A0A1X7BL72_9RHOB</name>
<dbReference type="PROSITE" id="PS50931">
    <property type="entry name" value="HTH_LYSR"/>
    <property type="match status" value="1"/>
</dbReference>
<protein>
    <submittedName>
        <fullName evidence="6">HTH-type transcriptional activator AllS</fullName>
    </submittedName>
</protein>
<evidence type="ECO:0000259" key="5">
    <source>
        <dbReference type="PROSITE" id="PS50931"/>
    </source>
</evidence>
<dbReference type="AlphaFoldDB" id="A0A1X7BL72"/>
<gene>
    <name evidence="6" type="primary">allS_1</name>
    <name evidence="6" type="ORF">ROA7745_00116</name>
</gene>
<feature type="domain" description="HTH lysR-type" evidence="5">
    <location>
        <begin position="25"/>
        <end position="82"/>
    </location>
</feature>
<reference evidence="6 7" key="1">
    <citation type="submission" date="2017-03" db="EMBL/GenBank/DDBJ databases">
        <authorList>
            <person name="Afonso C.L."/>
            <person name="Miller P.J."/>
            <person name="Scott M.A."/>
            <person name="Spackman E."/>
            <person name="Goraichik I."/>
            <person name="Dimitrov K.M."/>
            <person name="Suarez D.L."/>
            <person name="Swayne D.E."/>
        </authorList>
    </citation>
    <scope>NUCLEOTIDE SEQUENCE [LARGE SCALE GENOMIC DNA]</scope>
    <source>
        <strain evidence="6 7">CECT 7745</strain>
    </source>
</reference>
<dbReference type="Gene3D" id="3.40.190.10">
    <property type="entry name" value="Periplasmic binding protein-like II"/>
    <property type="match status" value="2"/>
</dbReference>
<dbReference type="Gene3D" id="1.10.10.10">
    <property type="entry name" value="Winged helix-like DNA-binding domain superfamily/Winged helix DNA-binding domain"/>
    <property type="match status" value="1"/>
</dbReference>
<dbReference type="SUPFAM" id="SSF46785">
    <property type="entry name" value="Winged helix' DNA-binding domain"/>
    <property type="match status" value="1"/>
</dbReference>
<dbReference type="InterPro" id="IPR036388">
    <property type="entry name" value="WH-like_DNA-bd_sf"/>
</dbReference>
<dbReference type="GO" id="GO:0003700">
    <property type="term" value="F:DNA-binding transcription factor activity"/>
    <property type="evidence" value="ECO:0007669"/>
    <property type="project" value="InterPro"/>
</dbReference>
<sequence length="308" mass="33188">MLTGRLSNAEDDNMNAPLIPGSMRFEIDVLKTFIAVADTGSVKLASERVARSSAAVSMQMKKLERLIGAPVFQRSDGAMRLSAAGERLVPHAHRIVQAHDTAVSELHSPDIEGEVRVGICLENAETRMPEILAGFSKAHSRVTVEIISGDAQDLAAMLAKEELDVAILTIGGGAPPDERDRLLHEQPLVWAAHKNGQRSQERPLRLAVASVGCPWRLAALDALKRAGIPYRIAYLSNVSESQLAAIRADLAVAALPLSRITNCTQPICVNEDLPKLPYTQIVLRTAVNPGENARALAAQVLSAFNRPP</sequence>
<keyword evidence="2" id="KW-0805">Transcription regulation</keyword>
<proteinExistence type="inferred from homology"/>
<evidence type="ECO:0000256" key="1">
    <source>
        <dbReference type="ARBA" id="ARBA00009437"/>
    </source>
</evidence>
<dbReference type="Proteomes" id="UP000193224">
    <property type="component" value="Unassembled WGS sequence"/>
</dbReference>
<dbReference type="PANTHER" id="PTHR30579:SF7">
    <property type="entry name" value="HTH-TYPE TRANSCRIPTIONAL REGULATOR LRHA-RELATED"/>
    <property type="match status" value="1"/>
</dbReference>
<evidence type="ECO:0000256" key="3">
    <source>
        <dbReference type="ARBA" id="ARBA00023125"/>
    </source>
</evidence>
<dbReference type="PANTHER" id="PTHR30579">
    <property type="entry name" value="TRANSCRIPTIONAL REGULATOR"/>
    <property type="match status" value="1"/>
</dbReference>
<organism evidence="6 7">
    <name type="scientific">Roseovarius aestuarii</name>
    <dbReference type="NCBI Taxonomy" id="475083"/>
    <lineage>
        <taxon>Bacteria</taxon>
        <taxon>Pseudomonadati</taxon>
        <taxon>Pseudomonadota</taxon>
        <taxon>Alphaproteobacteria</taxon>
        <taxon>Rhodobacterales</taxon>
        <taxon>Roseobacteraceae</taxon>
        <taxon>Roseovarius</taxon>
    </lineage>
</organism>